<dbReference type="InterPro" id="IPR028974">
    <property type="entry name" value="TSP_type-3_rpt"/>
</dbReference>
<dbReference type="RefSeq" id="WP_081956293.1">
    <property type="nucleotide sequence ID" value="NZ_BBNY01000003.1"/>
</dbReference>
<dbReference type="InterPro" id="IPR035986">
    <property type="entry name" value="PKD_dom_sf"/>
</dbReference>
<dbReference type="OrthoDB" id="9765926at2"/>
<accession>A0A098LPN4</accession>
<dbReference type="NCBIfam" id="TIGR04131">
    <property type="entry name" value="Bac_Flav_CTERM"/>
    <property type="match status" value="1"/>
</dbReference>
<dbReference type="Gene3D" id="2.60.40.10">
    <property type="entry name" value="Immunoglobulins"/>
    <property type="match status" value="1"/>
</dbReference>
<dbReference type="EMBL" id="BBNY01000003">
    <property type="protein sequence ID" value="GAL88392.1"/>
    <property type="molecule type" value="Genomic_DNA"/>
</dbReference>
<sequence length="1908" mass="206756">MINSCLLKNILVCLVVLISYQGFSQLSKKHYIPPLTSSEFGNANPEDQYIYLSTPSSGNVPYTIIPVGQPPSGYITGTVSNANPVEISLGSGNGQLFIPSPQTSLVTNNRGYIIEADAPIYVSVRMNAGNGAQAGALVSKGASALGITFRVGTYTNENPQDNYLSFVSVMATEDNSQITFDNLPAGLVIKNYTGTFPITVTLNEGESYTVACNSLDQTITNRDGLIGCLVTSNNPVVVNCGSANGSFGDGNGRDYGIDQIAGLSKVGREYIFVKGEGNNNWENVLIVAHSNNTSISINGNAPITTINAGEYYVIEGNLFNTAGNMYVETSQDVFAYQGVGSTSEANQGMFFVPPLSCETRGNIDNIANIDNIGTTIYSGGLSIVTKVGATVTVNNLPLTNFATIGPSNVNGKPDYVTYKITGLSNNISVQGNDELYVAYFNVNGAATSGSFYSGFPSNPEINFDAQFATLGNCIPNITLEAANAQNFDSYEWFYDDGSGYQSLALNVPSITPTIPAKYKLIGIITCTGETLESVEVPVSICPDDRDNDGIIDNLDIDNDNDGIVNCDESKGDVVINLSNINAPILTFNDGTVNTSIASSSYSQTNSSGNTNTLTGNNLGEFTSTVLAGAVAENNYNISFTEPVNIKFSENTAVSHNIIAEEFFIARITPSNKNITLVDPNDRLLIDTNFDGIFETGITQISGSEIHFKINPNPTGTAPYEFFASEVSSFTFIHKSVSLTESSTYNGTLALTCFSNDNDSDGIKDEFDLDSDNDGIPDFVENQGVLVALSGIDTDLNGLDDIFDITLSPIDTDADGVLDFYDLDSDNDGITDLIETGELGLLSDTDLNGIVDSPTVGVNGWVDAAETAPDSNTIGYVINDFDADSIFSYIDADSDGDGCSDVIEAGFSDANNDNFLGDIAPTVGINGLVNNASDGYTIPNADYLDTATIRIDTQPSDIVVCEGSDNNISLISSTYDSIQWEISTDGINWTTIIDDATYSNSQTNSLLISNTPLTFNGNRYRAFLNLNGNSCGLYSDEMSLQVDVLPIANTAPTLRLCDNDNNGTMPFDLTSQNNNISTQPNITISYHETQTDADANLNPISSPFETGTTTIYARVENTGNTMCYATSSFNVEVYESAIPTEPLNMTRLQDCDNTSVGTDVDGFITFDLTQKEIEILNGQSATDFSISYFTDAAYSNIITTPSNFNNTVAGLQTIYARVYNNAFTDCYTDTAFEVEVFSLPQVAAPNTYAQCDDNSNDGQAFFNLTLDNIKTEINPNFINENLTFTYYETQTEAENEVNPIVGPEAYQDALGFTPETKWIRVENQNGCYRVTPITIEVNPSSAALASYNPTPIYQCDDGADNRDGTAFFDMTPIRNEIVSSIFSTVNVSVHFYESQTDAELEINEIADIANHENINSPNTQNIWVRVKSDLGNDCLGLEEFPNLLNVEALPIANPVTIARQCDYDLSDSVLSYPFDVSQLEADILNGQNPLDVTITYFNASGNPLLYNDGTPVISPIQPVFLSENQTITVRVTNNNTLDPDGACYDETTVDFIVDEQPRAFNVTPQIVCDGSAGDIDDDGFYPFDTSTFTSAILGNQTGMLVFYEYIDENGSVNSGEPTLPNPFVSATQSVIVGVINPNNLLCQAITTINLVVNPLPEFTVMSPQIVCTSDPTFEITLEPFEDNPGEVFNYEWLWTSLDGTTTNQFISNDRAINVSNPGTYTITLTKTDGTGCSRSREIRVAASEQATITMDDVTVVDFSENNSVTIDPTNLGSGDYDYALVEAGSSFINYQSDPFFDRVKPGFYTIYVRDAICGVTTLDISVIGYSRFFTPNGDGFNDVWQIKGIDENNQGNSTIYIYDRYGKLLKQLLTSSDGWDGTYNGQLMPTEDYWFKVNLEDGRTFMGHFTLKR</sequence>
<gene>
    <name evidence="1" type="ORF">JCM19538_2905</name>
</gene>
<dbReference type="InterPro" id="IPR026341">
    <property type="entry name" value="T9SS_type_B"/>
</dbReference>
<comment type="caution">
    <text evidence="1">The sequence shown here is derived from an EMBL/GenBank/DDBJ whole genome shotgun (WGS) entry which is preliminary data.</text>
</comment>
<keyword evidence="2" id="KW-1185">Reference proteome</keyword>
<dbReference type="SUPFAM" id="SSF49299">
    <property type="entry name" value="PKD domain"/>
    <property type="match status" value="1"/>
</dbReference>
<proteinExistence type="predicted"/>
<dbReference type="GO" id="GO:0005509">
    <property type="term" value="F:calcium ion binding"/>
    <property type="evidence" value="ECO:0007669"/>
    <property type="project" value="InterPro"/>
</dbReference>
<protein>
    <submittedName>
        <fullName evidence="1">Internalin putative</fullName>
    </submittedName>
</protein>
<organism evidence="1 2">
    <name type="scientific">Jejuia pallidilutea</name>
    <dbReference type="NCBI Taxonomy" id="504487"/>
    <lineage>
        <taxon>Bacteria</taxon>
        <taxon>Pseudomonadati</taxon>
        <taxon>Bacteroidota</taxon>
        <taxon>Flavobacteriia</taxon>
        <taxon>Flavobacteriales</taxon>
        <taxon>Flavobacteriaceae</taxon>
        <taxon>Jejuia</taxon>
    </lineage>
</organism>
<dbReference type="Proteomes" id="UP000030184">
    <property type="component" value="Unassembled WGS sequence"/>
</dbReference>
<name>A0A098LPN4_9FLAO</name>
<reference evidence="2" key="1">
    <citation type="journal article" date="2014" name="Genome Announc.">
        <title>Draft Genome Sequence of Marine Flavobacterium Jejuia pallidilutea Strain 11shimoA1 and Pigmentation Mutants.</title>
        <authorList>
            <person name="Takatani N."/>
            <person name="Nakanishi M."/>
            <person name="Meirelles P."/>
            <person name="Mino S."/>
            <person name="Suda W."/>
            <person name="Oshima K."/>
            <person name="Hattori M."/>
            <person name="Ohkuma M."/>
            <person name="Hosokawa M."/>
            <person name="Miyashita K."/>
            <person name="Thompson F.L."/>
            <person name="Niwa A."/>
            <person name="Sawabe T."/>
            <person name="Sawabe T."/>
        </authorList>
    </citation>
    <scope>NUCLEOTIDE SEQUENCE [LARGE SCALE GENOMIC DNA]</scope>
    <source>
        <strain evidence="2">JCM 19538</strain>
    </source>
</reference>
<dbReference type="InterPro" id="IPR013783">
    <property type="entry name" value="Ig-like_fold"/>
</dbReference>
<evidence type="ECO:0000313" key="1">
    <source>
        <dbReference type="EMBL" id="GAL88392.1"/>
    </source>
</evidence>
<dbReference type="SUPFAM" id="SSF103647">
    <property type="entry name" value="TSP type-3 repeat"/>
    <property type="match status" value="1"/>
</dbReference>
<evidence type="ECO:0000313" key="2">
    <source>
        <dbReference type="Proteomes" id="UP000030184"/>
    </source>
</evidence>
<dbReference type="Pfam" id="PF13585">
    <property type="entry name" value="CHU_C"/>
    <property type="match status" value="1"/>
</dbReference>